<dbReference type="PANTHER" id="PTHR35848:SF6">
    <property type="entry name" value="CUPIN TYPE-2 DOMAIN-CONTAINING PROTEIN"/>
    <property type="match status" value="1"/>
</dbReference>
<dbReference type="PANTHER" id="PTHR35848">
    <property type="entry name" value="OXALATE-BINDING PROTEIN"/>
    <property type="match status" value="1"/>
</dbReference>
<dbReference type="InterPro" id="IPR014710">
    <property type="entry name" value="RmlC-like_jellyroll"/>
</dbReference>
<dbReference type="VEuPathDB" id="FungiDB:PV08_05165"/>
<dbReference type="InterPro" id="IPR011051">
    <property type="entry name" value="RmlC_Cupin_sf"/>
</dbReference>
<accession>A0A0D2BH85</accession>
<dbReference type="HOGENOM" id="CLU_078276_0_0_1"/>
<evidence type="ECO:0000313" key="4">
    <source>
        <dbReference type="EMBL" id="KIW17970.1"/>
    </source>
</evidence>
<keyword evidence="5" id="KW-1185">Reference proteome</keyword>
<feature type="region of interest" description="Disordered" evidence="2">
    <location>
        <begin position="291"/>
        <end position="313"/>
    </location>
</feature>
<keyword evidence="1" id="KW-0479">Metal-binding</keyword>
<organism evidence="4 5">
    <name type="scientific">Exophiala spinifera</name>
    <dbReference type="NCBI Taxonomy" id="91928"/>
    <lineage>
        <taxon>Eukaryota</taxon>
        <taxon>Fungi</taxon>
        <taxon>Dikarya</taxon>
        <taxon>Ascomycota</taxon>
        <taxon>Pezizomycotina</taxon>
        <taxon>Eurotiomycetes</taxon>
        <taxon>Chaetothyriomycetidae</taxon>
        <taxon>Chaetothyriales</taxon>
        <taxon>Herpotrichiellaceae</taxon>
        <taxon>Exophiala</taxon>
    </lineage>
</organism>
<proteinExistence type="predicted"/>
<dbReference type="GO" id="GO:0046872">
    <property type="term" value="F:metal ion binding"/>
    <property type="evidence" value="ECO:0007669"/>
    <property type="project" value="UniProtKB-KW"/>
</dbReference>
<dbReference type="InterPro" id="IPR051610">
    <property type="entry name" value="GPI/OXD"/>
</dbReference>
<feature type="domain" description="Cupin type-2" evidence="3">
    <location>
        <begin position="61"/>
        <end position="130"/>
    </location>
</feature>
<dbReference type="Pfam" id="PF07883">
    <property type="entry name" value="Cupin_2"/>
    <property type="match status" value="2"/>
</dbReference>
<reference evidence="4 5" key="1">
    <citation type="submission" date="2015-01" db="EMBL/GenBank/DDBJ databases">
        <title>The Genome Sequence of Exophiala spinifera CBS89968.</title>
        <authorList>
            <consortium name="The Broad Institute Genomics Platform"/>
            <person name="Cuomo C."/>
            <person name="de Hoog S."/>
            <person name="Gorbushina A."/>
            <person name="Stielow B."/>
            <person name="Teixiera M."/>
            <person name="Abouelleil A."/>
            <person name="Chapman S.B."/>
            <person name="Priest M."/>
            <person name="Young S.K."/>
            <person name="Wortman J."/>
            <person name="Nusbaum C."/>
            <person name="Birren B."/>
        </authorList>
    </citation>
    <scope>NUCLEOTIDE SEQUENCE [LARGE SCALE GENOMIC DNA]</scope>
    <source>
        <strain evidence="4 5">CBS 89968</strain>
    </source>
</reference>
<dbReference type="OrthoDB" id="4540633at2759"/>
<evidence type="ECO:0000259" key="3">
    <source>
        <dbReference type="Pfam" id="PF07883"/>
    </source>
</evidence>
<dbReference type="Proteomes" id="UP000053328">
    <property type="component" value="Unassembled WGS sequence"/>
</dbReference>
<dbReference type="AlphaFoldDB" id="A0A0D2BH85"/>
<protein>
    <recommendedName>
        <fullName evidence="3">Cupin type-2 domain-containing protein</fullName>
    </recommendedName>
</protein>
<dbReference type="Gene3D" id="2.60.120.10">
    <property type="entry name" value="Jelly Rolls"/>
    <property type="match status" value="2"/>
</dbReference>
<dbReference type="SUPFAM" id="SSF51182">
    <property type="entry name" value="RmlC-like cupins"/>
    <property type="match status" value="1"/>
</dbReference>
<evidence type="ECO:0000313" key="5">
    <source>
        <dbReference type="Proteomes" id="UP000053328"/>
    </source>
</evidence>
<dbReference type="InterPro" id="IPR013096">
    <property type="entry name" value="Cupin_2"/>
</dbReference>
<feature type="domain" description="Cupin type-2" evidence="3">
    <location>
        <begin position="212"/>
        <end position="282"/>
    </location>
</feature>
<dbReference type="GeneID" id="27332248"/>
<dbReference type="EMBL" id="KN847494">
    <property type="protein sequence ID" value="KIW17970.1"/>
    <property type="molecule type" value="Genomic_DNA"/>
</dbReference>
<name>A0A0D2BH85_9EURO</name>
<dbReference type="RefSeq" id="XP_016238186.1">
    <property type="nucleotide sequence ID" value="XM_016379509.1"/>
</dbReference>
<evidence type="ECO:0000256" key="2">
    <source>
        <dbReference type="SAM" id="MobiDB-lite"/>
    </source>
</evidence>
<gene>
    <name evidence="4" type="ORF">PV08_05165</name>
</gene>
<evidence type="ECO:0000256" key="1">
    <source>
        <dbReference type="ARBA" id="ARBA00022723"/>
    </source>
</evidence>
<sequence>MPSNREPSIIPFAELEPSWHVPGAKVGGTLRWLISWVGGRKGFVNSNPERAVINDEISVGLMYLPVGQRQEGLHYHTVTEIYVIVKGRVVGYDGSNTSHIAGPMDCIYIPAGVPHGVRNAGMEDVELIWLHDGVEASGMTIYCDTQQDLENAPSKAPIQVVQLQDLAPVWSNPRAKEPEFLRWVVNWIGGPGGFENLNPGYAVESEKIALGLTVLMPGNKQVPHCHSVAEVYVILKGKVLVKLDKEGKKAKELAYLDCAYFPDGAVHSLRNHGSEPAYIMWAHDRANRSGGTNYENLEGQELSTPQPSTNGIA</sequence>